<proteinExistence type="predicted"/>
<reference evidence="3" key="2">
    <citation type="submission" date="2015-01" db="EMBL/GenBank/DDBJ databases">
        <title>Evolutionary Origins and Diversification of the Mycorrhizal Mutualists.</title>
        <authorList>
            <consortium name="DOE Joint Genome Institute"/>
            <consortium name="Mycorrhizal Genomics Consortium"/>
            <person name="Kohler A."/>
            <person name="Kuo A."/>
            <person name="Nagy L.G."/>
            <person name="Floudas D."/>
            <person name="Copeland A."/>
            <person name="Barry K.W."/>
            <person name="Cichocki N."/>
            <person name="Veneault-Fourrey C."/>
            <person name="LaButti K."/>
            <person name="Lindquist E.A."/>
            <person name="Lipzen A."/>
            <person name="Lundell T."/>
            <person name="Morin E."/>
            <person name="Murat C."/>
            <person name="Riley R."/>
            <person name="Ohm R."/>
            <person name="Sun H."/>
            <person name="Tunlid A."/>
            <person name="Henrissat B."/>
            <person name="Grigoriev I.V."/>
            <person name="Hibbett D.S."/>
            <person name="Martin F."/>
        </authorList>
    </citation>
    <scope>NUCLEOTIDE SEQUENCE [LARGE SCALE GENOMIC DNA]</scope>
    <source>
        <strain evidence="3">F 1598</strain>
    </source>
</reference>
<gene>
    <name evidence="2" type="ORF">PILCRDRAFT_819580</name>
</gene>
<evidence type="ECO:0000313" key="3">
    <source>
        <dbReference type="Proteomes" id="UP000054166"/>
    </source>
</evidence>
<sequence length="146" mass="16453">MTSPKLQLYRRFQNVAWNTNGPTLAMGSNELNNNFTTDSHRSSPSLLGDHDDPPRPIHKRSTSSPSTSLTFLFQRLAVEARNKGQGQSHRKVSVSPTRRRLFKRQTSNVPHKMDLADGQAGHDKVKELSLCAFYHRKPLGTCPCRV</sequence>
<evidence type="ECO:0000313" key="2">
    <source>
        <dbReference type="EMBL" id="KIM83329.1"/>
    </source>
</evidence>
<feature type="compositionally biased region" description="Polar residues" evidence="1">
    <location>
        <begin position="29"/>
        <end position="45"/>
    </location>
</feature>
<dbReference type="Proteomes" id="UP000054166">
    <property type="component" value="Unassembled WGS sequence"/>
</dbReference>
<feature type="region of interest" description="Disordered" evidence="1">
    <location>
        <begin position="28"/>
        <end position="66"/>
    </location>
</feature>
<keyword evidence="3" id="KW-1185">Reference proteome</keyword>
<organism evidence="2 3">
    <name type="scientific">Piloderma croceum (strain F 1598)</name>
    <dbReference type="NCBI Taxonomy" id="765440"/>
    <lineage>
        <taxon>Eukaryota</taxon>
        <taxon>Fungi</taxon>
        <taxon>Dikarya</taxon>
        <taxon>Basidiomycota</taxon>
        <taxon>Agaricomycotina</taxon>
        <taxon>Agaricomycetes</taxon>
        <taxon>Agaricomycetidae</taxon>
        <taxon>Atheliales</taxon>
        <taxon>Atheliaceae</taxon>
        <taxon>Piloderma</taxon>
    </lineage>
</organism>
<name>A0A0C3FV47_PILCF</name>
<reference evidence="2 3" key="1">
    <citation type="submission" date="2014-04" db="EMBL/GenBank/DDBJ databases">
        <authorList>
            <consortium name="DOE Joint Genome Institute"/>
            <person name="Kuo A."/>
            <person name="Tarkka M."/>
            <person name="Buscot F."/>
            <person name="Kohler A."/>
            <person name="Nagy L.G."/>
            <person name="Floudas D."/>
            <person name="Copeland A."/>
            <person name="Barry K.W."/>
            <person name="Cichocki N."/>
            <person name="Veneault-Fourrey C."/>
            <person name="LaButti K."/>
            <person name="Lindquist E.A."/>
            <person name="Lipzen A."/>
            <person name="Lundell T."/>
            <person name="Morin E."/>
            <person name="Murat C."/>
            <person name="Sun H."/>
            <person name="Tunlid A."/>
            <person name="Henrissat B."/>
            <person name="Grigoriev I.V."/>
            <person name="Hibbett D.S."/>
            <person name="Martin F."/>
            <person name="Nordberg H.P."/>
            <person name="Cantor M.N."/>
            <person name="Hua S.X."/>
        </authorList>
    </citation>
    <scope>NUCLEOTIDE SEQUENCE [LARGE SCALE GENOMIC DNA]</scope>
    <source>
        <strain evidence="2 3">F 1598</strain>
    </source>
</reference>
<protein>
    <submittedName>
        <fullName evidence="2">Uncharacterized protein</fullName>
    </submittedName>
</protein>
<evidence type="ECO:0000256" key="1">
    <source>
        <dbReference type="SAM" id="MobiDB-lite"/>
    </source>
</evidence>
<dbReference type="EMBL" id="KN832991">
    <property type="protein sequence ID" value="KIM83329.1"/>
    <property type="molecule type" value="Genomic_DNA"/>
</dbReference>
<dbReference type="InParanoid" id="A0A0C3FV47"/>
<dbReference type="AlphaFoldDB" id="A0A0C3FV47"/>
<accession>A0A0C3FV47</accession>
<dbReference type="HOGENOM" id="CLU_1778185_0_0_1"/>